<evidence type="ECO:0000256" key="2">
    <source>
        <dbReference type="ARBA" id="ARBA00006047"/>
    </source>
</evidence>
<comment type="catalytic activity">
    <reaction evidence="1">
        <text>[(1-&gt;4)-alpha-D-glucosyl](n) + phosphate = [(1-&gt;4)-alpha-D-glucosyl](n-1) + alpha-D-glucose 1-phosphate</text>
        <dbReference type="Rhea" id="RHEA:41732"/>
        <dbReference type="Rhea" id="RHEA-COMP:9584"/>
        <dbReference type="Rhea" id="RHEA-COMP:9586"/>
        <dbReference type="ChEBI" id="CHEBI:15444"/>
        <dbReference type="ChEBI" id="CHEBI:43474"/>
        <dbReference type="ChEBI" id="CHEBI:58601"/>
        <dbReference type="EC" id="2.4.1.1"/>
    </reaction>
</comment>
<dbReference type="GO" id="GO:0008184">
    <property type="term" value="F:glycogen phosphorylase activity"/>
    <property type="evidence" value="ECO:0007669"/>
    <property type="project" value="InterPro"/>
</dbReference>
<evidence type="ECO:0000313" key="7">
    <source>
        <dbReference type="EMBL" id="MST55554.1"/>
    </source>
</evidence>
<dbReference type="InterPro" id="IPR024517">
    <property type="entry name" value="Glycogen_phosphorylase_DUF3417"/>
</dbReference>
<dbReference type="Gene3D" id="3.40.50.2000">
    <property type="entry name" value="Glycogen Phosphorylase B"/>
    <property type="match status" value="5"/>
</dbReference>
<evidence type="ECO:0000256" key="3">
    <source>
        <dbReference type="ARBA" id="ARBA00022533"/>
    </source>
</evidence>
<dbReference type="EMBL" id="VUNH01000005">
    <property type="protein sequence ID" value="MST55554.1"/>
    <property type="molecule type" value="Genomic_DNA"/>
</dbReference>
<feature type="domain" description="DUF3417" evidence="6">
    <location>
        <begin position="588"/>
        <end position="695"/>
    </location>
</feature>
<dbReference type="Proteomes" id="UP000473699">
    <property type="component" value="Unassembled WGS sequence"/>
</dbReference>
<keyword evidence="4" id="KW-0328">Glycosyltransferase</keyword>
<sequence length="1418" mass="157414">MTHKDSAQLPATLFEVSWEVCNKVGGIYTVVATKARQAVERFGQNYFLLGPARDKNPGFIEASSEGEEGRLWETFRRAAALHNLKCRFGRWDIPGSPKAVLVDWKERYNQNQILYDLWRDFGVDSLTGAWDYVEPVMFSMACGEAIAAFSQVISDENEGERAVTAHFHEWMCGAGLLYLKKHAPSISTVFTTHATVLGRSMAGAGRDIYAEMDQINAAREADNFNITAKCSMETAAAREADCFTTVSALTAHEAAAFLGRRPDLVTPNGLSLSSIPDYSGDRSAPAANKKKILAAVGRLLCRPLPENSRLFLISGRYEFRNKGIDLFLDAAAALNRSRSAGEPPVIALCAVMNGHNGIDERALSGDPVQKPDDAPFWITAHRVFDKVHDPILNACARLGLDNRPENAVQVVLNPALLDGQDGLFGMTYDDVLSACDAGIFPSWYEPWGYTPQEAAANSVPTVTSDLAGFGLWAREQGENEGIVVIERSHTPYEATVKKLASLMGELASLPEKALTERRAAARALAEKTDWSTFYRHYDDAYALAANQARERVATRPVSRMDDEILTRVFTGTPSVTPLLHGFTSSVKLPDKLSRLDELAHNLWWTWHPEYEPLFRRVDPALWDKIGHNAVELLGKTDHGRFVELAQNEGYVQLYGRALERFDADMKAPFDKSIPELTATTPVAYFSTEYGIHESLPIYSGGLGVLSGDHLKSASDLRIPLVAVGLLYKCGYFQQKIAPDGHQTALYPENNFRLLPISRVKNEKTGEHLYVSLDLPGRTLFARVWKVQVGRVPLYLLDTDTPKNTEEDRRITERLYVADRDTRIRQEILLGMGGPRALAALGYHPRAYHMNEGHSAFMVLERIRHLCLTRGLSFAAAREVVRGDSVFTTHTPVDAGNERFSAELMHRYFDELARRIGVSRDELMNLGTRPGTSGDFEMTLLALNHAMRSNGVSRLHGGVSRAMWQFNWKGVPTEEIPIGYITNGVHLNSFAGSPAAALLATAVGADWSALPPQSPQWRNVEQIADAEVWQAKQEQKKVLLDLLKKTSPKAFQKASSEWKQAPLVIGFARRFAPYKRATLVLADLARLTKILSDARRPVILVFSGKAHPADTQGNDLIQKIVLASRNEFFGKFFFIPNYNLDVARIMVQGCDVWLNTPRRPYEASGTSGQKAAPNGTLNLSVSDGWWCEGDNGLNGWTIGPRVTSIHDAPAEQSDYADAESLYALLEDEVAPLYFERSDDGLPHGWIARMKNSIATLSPQYSSARMVRQYFEECYRPAAQRHVKMRAQNRLLPRTLAAWKADAGARFAGVRIDQIQVQGLVQNAVACTDPLSVTAYVVPGAMKPEELQLQFVAGRSDERNFIEKPDVLALPCTGSDDQGRLVYQGAYTPTHNGRYLYGLRVLAYNPDLDNLFDTGLIQWG</sequence>
<dbReference type="InterPro" id="IPR008631">
    <property type="entry name" value="Glycogen_synth"/>
</dbReference>
<evidence type="ECO:0000256" key="1">
    <source>
        <dbReference type="ARBA" id="ARBA00001275"/>
    </source>
</evidence>
<dbReference type="GO" id="GO:0005978">
    <property type="term" value="P:glycogen biosynthetic process"/>
    <property type="evidence" value="ECO:0007669"/>
    <property type="project" value="InterPro"/>
</dbReference>
<dbReference type="InterPro" id="IPR052182">
    <property type="entry name" value="Glycogen/Maltodextrin_Phosph"/>
</dbReference>
<comment type="caution">
    <text evidence="7">The sequence shown here is derived from an EMBL/GenBank/DDBJ whole genome shotgun (WGS) entry which is preliminary data.</text>
</comment>
<accession>A0A6L5YB89</accession>
<comment type="similarity">
    <text evidence="2">Belongs to the glycogen phosphorylase family.</text>
</comment>
<dbReference type="InterPro" id="IPR000811">
    <property type="entry name" value="Glyco_trans_35"/>
</dbReference>
<organism evidence="7 8">
    <name type="scientific">Pyramidobacter porci</name>
    <dbReference type="NCBI Taxonomy" id="2605789"/>
    <lineage>
        <taxon>Bacteria</taxon>
        <taxon>Thermotogati</taxon>
        <taxon>Synergistota</taxon>
        <taxon>Synergistia</taxon>
        <taxon>Synergistales</taxon>
        <taxon>Dethiosulfovibrionaceae</taxon>
        <taxon>Pyramidobacter</taxon>
    </lineage>
</organism>
<proteinExistence type="inferred from homology"/>
<evidence type="ECO:0000259" key="6">
    <source>
        <dbReference type="Pfam" id="PF11897"/>
    </source>
</evidence>
<dbReference type="GO" id="GO:0004373">
    <property type="term" value="F:alpha-1,4-glucan glucosyltransferase (UDP-glucose donor) activity"/>
    <property type="evidence" value="ECO:0007669"/>
    <property type="project" value="InterPro"/>
</dbReference>
<dbReference type="Pfam" id="PF00343">
    <property type="entry name" value="Phosphorylase"/>
    <property type="match status" value="1"/>
</dbReference>
<evidence type="ECO:0000313" key="8">
    <source>
        <dbReference type="Proteomes" id="UP000473699"/>
    </source>
</evidence>
<keyword evidence="3" id="KW-0021">Allosteric enzyme</keyword>
<reference evidence="7 8" key="1">
    <citation type="submission" date="2019-08" db="EMBL/GenBank/DDBJ databases">
        <title>In-depth cultivation of the pig gut microbiome towards novel bacterial diversity and tailored functional studies.</title>
        <authorList>
            <person name="Wylensek D."/>
            <person name="Hitch T.C.A."/>
            <person name="Clavel T."/>
        </authorList>
    </citation>
    <scope>NUCLEOTIDE SEQUENCE [LARGE SCALE GENOMIC DNA]</scope>
    <source>
        <strain evidence="7 8">SM-530-WT-4B</strain>
    </source>
</reference>
<evidence type="ECO:0000256" key="4">
    <source>
        <dbReference type="ARBA" id="ARBA00022676"/>
    </source>
</evidence>
<dbReference type="SUPFAM" id="SSF53756">
    <property type="entry name" value="UDP-Glycosyltransferase/glycogen phosphorylase"/>
    <property type="match status" value="2"/>
</dbReference>
<keyword evidence="8" id="KW-1185">Reference proteome</keyword>
<dbReference type="GO" id="GO:0030170">
    <property type="term" value="F:pyridoxal phosphate binding"/>
    <property type="evidence" value="ECO:0007669"/>
    <property type="project" value="InterPro"/>
</dbReference>
<dbReference type="NCBIfam" id="TIGR02094">
    <property type="entry name" value="more_P_ylases"/>
    <property type="match status" value="1"/>
</dbReference>
<dbReference type="Pfam" id="PF05693">
    <property type="entry name" value="Glycogen_syn"/>
    <property type="match status" value="2"/>
</dbReference>
<dbReference type="PANTHER" id="PTHR42655">
    <property type="entry name" value="GLYCOGEN PHOSPHORYLASE"/>
    <property type="match status" value="1"/>
</dbReference>
<gene>
    <name evidence="7" type="primary">glgP</name>
    <name evidence="7" type="ORF">FYJ74_05835</name>
</gene>
<dbReference type="PANTHER" id="PTHR42655:SF1">
    <property type="entry name" value="GLYCOGEN PHOSPHORYLASE"/>
    <property type="match status" value="1"/>
</dbReference>
<dbReference type="RefSeq" id="WP_154528650.1">
    <property type="nucleotide sequence ID" value="NZ_VUNH01000005.1"/>
</dbReference>
<evidence type="ECO:0000256" key="5">
    <source>
        <dbReference type="ARBA" id="ARBA00022679"/>
    </source>
</evidence>
<dbReference type="InterPro" id="IPR011834">
    <property type="entry name" value="Agluc_phsphrylas"/>
</dbReference>
<keyword evidence="5" id="KW-0808">Transferase</keyword>
<protein>
    <submittedName>
        <fullName evidence="7">Alpha-glucan family phosphorylase</fullName>
    </submittedName>
</protein>
<dbReference type="Pfam" id="PF11897">
    <property type="entry name" value="DUF3417"/>
    <property type="match status" value="1"/>
</dbReference>
<name>A0A6L5YB89_9BACT</name>